<comment type="caution">
    <text evidence="3">The sequence shown here is derived from an EMBL/GenBank/DDBJ whole genome shotgun (WGS) entry which is preliminary data.</text>
</comment>
<dbReference type="Proteomes" id="UP000664218">
    <property type="component" value="Unassembled WGS sequence"/>
</dbReference>
<proteinExistence type="inferred from homology"/>
<evidence type="ECO:0000256" key="1">
    <source>
        <dbReference type="ARBA" id="ARBA00023136"/>
    </source>
</evidence>
<comment type="function">
    <text evidence="2">Could be involved in insertion of integral membrane proteins into the membrane.</text>
</comment>
<keyword evidence="1 2" id="KW-0472">Membrane</keyword>
<name>A0A939KGL1_9CLOT</name>
<reference evidence="3" key="1">
    <citation type="submission" date="2021-03" db="EMBL/GenBank/DDBJ databases">
        <title>Proteiniclasticum marinus sp. nov., isolated from tidal flat sediment.</title>
        <authorList>
            <person name="Namirimu T."/>
            <person name="Yang J.-A."/>
            <person name="Yang S.-H."/>
            <person name="Kim Y.-J."/>
            <person name="Kwon K.K."/>
        </authorList>
    </citation>
    <scope>NUCLEOTIDE SEQUENCE</scope>
    <source>
        <strain evidence="3">SCR006</strain>
    </source>
</reference>
<evidence type="ECO:0000256" key="2">
    <source>
        <dbReference type="HAMAP-Rule" id="MF_00386"/>
    </source>
</evidence>
<dbReference type="PANTHER" id="PTHR33383">
    <property type="entry name" value="MEMBRANE PROTEIN INSERTION EFFICIENCY FACTOR-RELATED"/>
    <property type="match status" value="1"/>
</dbReference>
<comment type="similarity">
    <text evidence="2">Belongs to the UPF0161 family.</text>
</comment>
<comment type="subcellular location">
    <subcellularLocation>
        <location evidence="2">Cell membrane</location>
        <topology evidence="2">Peripheral membrane protein</topology>
        <orientation evidence="2">Cytoplasmic side</orientation>
    </subcellularLocation>
</comment>
<accession>A0A939KGL1</accession>
<evidence type="ECO:0000313" key="3">
    <source>
        <dbReference type="EMBL" id="MBO1265647.1"/>
    </source>
</evidence>
<dbReference type="SMART" id="SM01234">
    <property type="entry name" value="Haemolytic"/>
    <property type="match status" value="1"/>
</dbReference>
<dbReference type="InterPro" id="IPR002696">
    <property type="entry name" value="Membr_insert_effic_factor_YidD"/>
</dbReference>
<dbReference type="Pfam" id="PF01809">
    <property type="entry name" value="YidD"/>
    <property type="match status" value="1"/>
</dbReference>
<keyword evidence="2" id="KW-1003">Cell membrane</keyword>
<organism evidence="3 4">
    <name type="scientific">Proteiniclasticum aestuarii</name>
    <dbReference type="NCBI Taxonomy" id="2817862"/>
    <lineage>
        <taxon>Bacteria</taxon>
        <taxon>Bacillati</taxon>
        <taxon>Bacillota</taxon>
        <taxon>Clostridia</taxon>
        <taxon>Eubacteriales</taxon>
        <taxon>Clostridiaceae</taxon>
        <taxon>Proteiniclasticum</taxon>
    </lineage>
</organism>
<dbReference type="RefSeq" id="WP_207600165.1">
    <property type="nucleotide sequence ID" value="NZ_JAFNJU010000008.1"/>
</dbReference>
<dbReference type="HAMAP" id="MF_00386">
    <property type="entry name" value="UPF0161_YidD"/>
    <property type="match status" value="1"/>
</dbReference>
<dbReference type="PANTHER" id="PTHR33383:SF1">
    <property type="entry name" value="MEMBRANE PROTEIN INSERTION EFFICIENCY FACTOR-RELATED"/>
    <property type="match status" value="1"/>
</dbReference>
<keyword evidence="4" id="KW-1185">Reference proteome</keyword>
<dbReference type="EMBL" id="JAFNJU010000008">
    <property type="protein sequence ID" value="MBO1265647.1"/>
    <property type="molecule type" value="Genomic_DNA"/>
</dbReference>
<protein>
    <recommendedName>
        <fullName evidence="2">Putative membrane protein insertion efficiency factor</fullName>
    </recommendedName>
</protein>
<dbReference type="NCBIfam" id="TIGR00278">
    <property type="entry name" value="membrane protein insertion efficiency factor YidD"/>
    <property type="match status" value="1"/>
</dbReference>
<evidence type="ECO:0000313" key="4">
    <source>
        <dbReference type="Proteomes" id="UP000664218"/>
    </source>
</evidence>
<sequence length="71" mass="8282">MMKKILLKSIRFYRKYISPNKPPSCRFTPTCSVYAIDAVEKYGALKGGYMAIRRIFRCHPLYKGSLYDPVE</sequence>
<dbReference type="AlphaFoldDB" id="A0A939KGL1"/>
<gene>
    <name evidence="3" type="primary">yidD</name>
    <name evidence="3" type="ORF">J3A84_11465</name>
</gene>
<dbReference type="GO" id="GO:0005886">
    <property type="term" value="C:plasma membrane"/>
    <property type="evidence" value="ECO:0007669"/>
    <property type="project" value="UniProtKB-SubCell"/>
</dbReference>